<keyword evidence="1" id="KW-0540">Nuclease</keyword>
<organism evidence="4 5">
    <name type="scientific">Coemansia reversa (strain ATCC 12441 / NRRL 1564)</name>
    <dbReference type="NCBI Taxonomy" id="763665"/>
    <lineage>
        <taxon>Eukaryota</taxon>
        <taxon>Fungi</taxon>
        <taxon>Fungi incertae sedis</taxon>
        <taxon>Zoopagomycota</taxon>
        <taxon>Kickxellomycotina</taxon>
        <taxon>Kickxellomycetes</taxon>
        <taxon>Kickxellales</taxon>
        <taxon>Kickxellaceae</taxon>
        <taxon>Coemansia</taxon>
    </lineage>
</organism>
<keyword evidence="1" id="KW-0158">Chromosome</keyword>
<dbReference type="PANTHER" id="PTHR10887">
    <property type="entry name" value="DNA2/NAM7 HELICASE FAMILY"/>
    <property type="match status" value="1"/>
</dbReference>
<accession>A0A2G5BF97</accession>
<dbReference type="GO" id="GO:0005634">
    <property type="term" value="C:nucleus"/>
    <property type="evidence" value="ECO:0007669"/>
    <property type="project" value="UniProtKB-SubCell"/>
</dbReference>
<name>A0A2G5BF97_COERN</name>
<keyword evidence="5" id="KW-1185">Reference proteome</keyword>
<keyword evidence="1" id="KW-0238">DNA-binding</keyword>
<feature type="region of interest" description="Disordered" evidence="2">
    <location>
        <begin position="273"/>
        <end position="293"/>
    </location>
</feature>
<keyword evidence="1" id="KW-0067">ATP-binding</keyword>
<keyword evidence="1" id="KW-0511">Multifunctional enzyme</keyword>
<dbReference type="SUPFAM" id="SSF52540">
    <property type="entry name" value="P-loop containing nucleoside triphosphate hydrolases"/>
    <property type="match status" value="1"/>
</dbReference>
<dbReference type="Pfam" id="PF13087">
    <property type="entry name" value="AAA_12"/>
    <property type="match status" value="1"/>
</dbReference>
<dbReference type="Gene3D" id="3.40.50.300">
    <property type="entry name" value="P-loop containing nucleotide triphosphate hydrolases"/>
    <property type="match status" value="1"/>
</dbReference>
<dbReference type="GO" id="GO:0033567">
    <property type="term" value="P:DNA replication, Okazaki fragment processing"/>
    <property type="evidence" value="ECO:0007669"/>
    <property type="project" value="UniProtKB-UniRule"/>
</dbReference>
<gene>
    <name evidence="4" type="ORF">COEREDRAFT_91732</name>
</gene>
<comment type="function">
    <text evidence="1">Key enzyme involved in DNA replication and DNA repair. Involved in Okazaki fragments processing by cleaving long flaps that escape FEN1: flaps that are longer than 27 nucleotides are coated by replication protein A complex (RPA), leading to recruit DNA2 which cleaves the flap until it is too short to bind RPA and becomes a substrate for FEN1. Also involved in 5'-end resection of DNA during double-strand break (DSB) repair by mediating the cleavage of 5'-ssDNA.</text>
</comment>
<feature type="region of interest" description="Disordered" evidence="2">
    <location>
        <begin position="139"/>
        <end position="159"/>
    </location>
</feature>
<dbReference type="GO" id="GO:0003677">
    <property type="term" value="F:DNA binding"/>
    <property type="evidence" value="ECO:0007669"/>
    <property type="project" value="UniProtKB-UniRule"/>
</dbReference>
<keyword evidence="1" id="KW-0234">DNA repair</keyword>
<dbReference type="GO" id="GO:0046872">
    <property type="term" value="F:metal ion binding"/>
    <property type="evidence" value="ECO:0007669"/>
    <property type="project" value="UniProtKB-UniRule"/>
</dbReference>
<dbReference type="GO" id="GO:0017108">
    <property type="term" value="F:5'-flap endonuclease activity"/>
    <property type="evidence" value="ECO:0007669"/>
    <property type="project" value="UniProtKB-UniRule"/>
</dbReference>
<evidence type="ECO:0000256" key="1">
    <source>
        <dbReference type="RuleBase" id="RU367041"/>
    </source>
</evidence>
<keyword evidence="1" id="KW-0408">Iron</keyword>
<dbReference type="GO" id="GO:0006281">
    <property type="term" value="P:DNA repair"/>
    <property type="evidence" value="ECO:0007669"/>
    <property type="project" value="UniProtKB-KW"/>
</dbReference>
<comment type="catalytic activity">
    <reaction evidence="1">
        <text>ATP + H2O = ADP + phosphate + H(+)</text>
        <dbReference type="Rhea" id="RHEA:13065"/>
        <dbReference type="ChEBI" id="CHEBI:15377"/>
        <dbReference type="ChEBI" id="CHEBI:15378"/>
        <dbReference type="ChEBI" id="CHEBI:30616"/>
        <dbReference type="ChEBI" id="CHEBI:43474"/>
        <dbReference type="ChEBI" id="CHEBI:456216"/>
        <dbReference type="EC" id="3.6.4.12"/>
    </reaction>
</comment>
<dbReference type="InterPro" id="IPR047187">
    <property type="entry name" value="SF1_C_Upf1"/>
</dbReference>
<dbReference type="InterPro" id="IPR027417">
    <property type="entry name" value="P-loop_NTPase"/>
</dbReference>
<dbReference type="GO" id="GO:0005737">
    <property type="term" value="C:cytoplasm"/>
    <property type="evidence" value="ECO:0007669"/>
    <property type="project" value="TreeGrafter"/>
</dbReference>
<keyword evidence="1" id="KW-0479">Metal-binding</keyword>
<proteinExistence type="inferred from homology"/>
<keyword evidence="1" id="KW-0378">Hydrolase</keyword>
<dbReference type="OrthoDB" id="6513042at2759"/>
<feature type="domain" description="DNA2/NAM7 helicase-like C-terminal" evidence="3">
    <location>
        <begin position="1"/>
        <end position="235"/>
    </location>
</feature>
<dbReference type="GO" id="GO:0051539">
    <property type="term" value="F:4 iron, 4 sulfur cluster binding"/>
    <property type="evidence" value="ECO:0007669"/>
    <property type="project" value="UniProtKB-UniRule"/>
</dbReference>
<dbReference type="Proteomes" id="UP000242474">
    <property type="component" value="Unassembled WGS sequence"/>
</dbReference>
<comment type="similarity">
    <text evidence="1">Belongs to the DNA2/NAM7 helicase family.</text>
</comment>
<dbReference type="PANTHER" id="PTHR10887:SF433">
    <property type="entry name" value="DNA REPLICATION ATP-DEPENDENT HELICASE_NUCLEASE DNA2"/>
    <property type="match status" value="1"/>
</dbReference>
<keyword evidence="1" id="KW-0227">DNA damage</keyword>
<dbReference type="AlphaFoldDB" id="A0A2G5BF97"/>
<keyword evidence="1" id="KW-0411">Iron-sulfur</keyword>
<evidence type="ECO:0000313" key="4">
    <source>
        <dbReference type="EMBL" id="PIA17671.1"/>
    </source>
</evidence>
<dbReference type="GO" id="GO:0005524">
    <property type="term" value="F:ATP binding"/>
    <property type="evidence" value="ECO:0007669"/>
    <property type="project" value="UniProtKB-UniRule"/>
</dbReference>
<keyword evidence="1" id="KW-0347">Helicase</keyword>
<feature type="compositionally biased region" description="Low complexity" evidence="2">
    <location>
        <begin position="144"/>
        <end position="159"/>
    </location>
</feature>
<dbReference type="GO" id="GO:0005694">
    <property type="term" value="C:chromosome"/>
    <property type="evidence" value="ECO:0007669"/>
    <property type="project" value="UniProtKB-SubCell"/>
</dbReference>
<dbReference type="EC" id="3.1.-.-" evidence="1"/>
<dbReference type="EMBL" id="KZ303493">
    <property type="protein sequence ID" value="PIA17671.1"/>
    <property type="molecule type" value="Genomic_DNA"/>
</dbReference>
<dbReference type="CDD" id="cd18808">
    <property type="entry name" value="SF1_C_Upf1"/>
    <property type="match status" value="1"/>
</dbReference>
<evidence type="ECO:0000313" key="5">
    <source>
        <dbReference type="Proteomes" id="UP000242474"/>
    </source>
</evidence>
<sequence>MAEGIQCLANNLIYDGHLRCGSLEVARRRISYAVSPADAIRSWPFTAPRPPHGASWDMDWAVAALDPAHAAVFIDTDCASARECRVDSSDSAQNDAEVHIVRTLTAILQECGVEGRRVAVLSPFRAQLRQLEIEHGIRQDHSGATSTASSATDTASTTTDTLSTASSFADITPNVYCGIEMHTVDRYQGRDADVIIISWVRSNSTRAIGELLRDWHRINVAITRARLKLIMVGSRLTLARSPLLAGMLRILHDAGSIVTMPANALIPVSAAGHASNRSHSRKSKSSEPLTTRASPEVLLKRNPVINNIIAEND</sequence>
<dbReference type="InterPro" id="IPR045055">
    <property type="entry name" value="DNA2/NAM7-like"/>
</dbReference>
<dbReference type="InterPro" id="IPR041679">
    <property type="entry name" value="DNA2/NAM7-like_C"/>
</dbReference>
<keyword evidence="1" id="KW-0004">4Fe-4S</keyword>
<comment type="subcellular location">
    <subcellularLocation>
        <location evidence="1">Nucleus</location>
    </subcellularLocation>
    <subcellularLocation>
        <location evidence="1">Chromosome</location>
    </subcellularLocation>
</comment>
<dbReference type="GO" id="GO:0071932">
    <property type="term" value="P:replication fork reversal"/>
    <property type="evidence" value="ECO:0007669"/>
    <property type="project" value="TreeGrafter"/>
</dbReference>
<dbReference type="EC" id="3.6.4.12" evidence="1"/>
<keyword evidence="1" id="KW-0235">DNA replication</keyword>
<reference evidence="4 5" key="1">
    <citation type="journal article" date="2015" name="Genome Biol. Evol.">
        <title>Phylogenomic analyses indicate that early fungi evolved digesting cell walls of algal ancestors of land plants.</title>
        <authorList>
            <person name="Chang Y."/>
            <person name="Wang S."/>
            <person name="Sekimoto S."/>
            <person name="Aerts A.L."/>
            <person name="Choi C."/>
            <person name="Clum A."/>
            <person name="LaButti K.M."/>
            <person name="Lindquist E.A."/>
            <person name="Yee Ngan C."/>
            <person name="Ohm R.A."/>
            <person name="Salamov A.A."/>
            <person name="Grigoriev I.V."/>
            <person name="Spatafora J.W."/>
            <person name="Berbee M.L."/>
        </authorList>
    </citation>
    <scope>NUCLEOTIDE SEQUENCE [LARGE SCALE GENOMIC DNA]</scope>
    <source>
        <strain evidence="4 5">NRRL 1564</strain>
    </source>
</reference>
<keyword evidence="1" id="KW-0547">Nucleotide-binding</keyword>
<evidence type="ECO:0000256" key="2">
    <source>
        <dbReference type="SAM" id="MobiDB-lite"/>
    </source>
</evidence>
<evidence type="ECO:0000259" key="3">
    <source>
        <dbReference type="Pfam" id="PF13087"/>
    </source>
</evidence>
<dbReference type="STRING" id="763665.A0A2G5BF97"/>
<keyword evidence="1" id="KW-0539">Nucleus</keyword>
<dbReference type="GO" id="GO:0016887">
    <property type="term" value="F:ATP hydrolysis activity"/>
    <property type="evidence" value="ECO:0007669"/>
    <property type="project" value="RHEA"/>
</dbReference>
<protein>
    <recommendedName>
        <fullName evidence="1">DNA replication ATP-dependent helicase/nuclease</fullName>
        <ecNumber evidence="1">3.1.-.-</ecNumber>
        <ecNumber evidence="1">3.6.4.12</ecNumber>
    </recommendedName>
</protein>
<dbReference type="GO" id="GO:0017116">
    <property type="term" value="F:single-stranded DNA helicase activity"/>
    <property type="evidence" value="ECO:0007669"/>
    <property type="project" value="UniProtKB-UniRule"/>
</dbReference>